<dbReference type="EMBL" id="JAAVJH010000003">
    <property type="protein sequence ID" value="NJR78335.1"/>
    <property type="molecule type" value="Genomic_DNA"/>
</dbReference>
<evidence type="ECO:0000256" key="3">
    <source>
        <dbReference type="PROSITE-ProRule" id="PRU00339"/>
    </source>
</evidence>
<comment type="caution">
    <text evidence="5">The sequence shown here is derived from an EMBL/GenBank/DDBJ whole genome shotgun (WGS) entry which is preliminary data.</text>
</comment>
<dbReference type="Gene3D" id="1.25.40.10">
    <property type="entry name" value="Tetratricopeptide repeat domain"/>
    <property type="match status" value="1"/>
</dbReference>
<keyword evidence="6" id="KW-1185">Reference proteome</keyword>
<dbReference type="SUPFAM" id="SSF48452">
    <property type="entry name" value="TPR-like"/>
    <property type="match status" value="1"/>
</dbReference>
<organism evidence="5 6">
    <name type="scientific">Sphingomonas corticis</name>
    <dbReference type="NCBI Taxonomy" id="2722791"/>
    <lineage>
        <taxon>Bacteria</taxon>
        <taxon>Pseudomonadati</taxon>
        <taxon>Pseudomonadota</taxon>
        <taxon>Alphaproteobacteria</taxon>
        <taxon>Sphingomonadales</taxon>
        <taxon>Sphingomonadaceae</taxon>
        <taxon>Sphingomonas</taxon>
    </lineage>
</organism>
<dbReference type="Proteomes" id="UP000732399">
    <property type="component" value="Unassembled WGS sequence"/>
</dbReference>
<sequence length="209" mass="22153">MGFLALAMLAVAAFAGLVLLRVDRLLWSLAAAALCLGAAGYAWQGRPSLPAAPARAVATVTPIEPSAIALRDSLLGRYTADTAYLIASDAMARVGDTGAAARVVLGGVAKLPRSFILWTWLGTTLAADARDQVSPPALLAFRRAAQLAPEHPAPPFYLGMAYVRAGQFREARPYWARALALSPARTSYRQEIALRLSLLDRLLASGAVR</sequence>
<protein>
    <submittedName>
        <fullName evidence="5">Tetratricopeptide repeat protein</fullName>
    </submittedName>
</protein>
<dbReference type="InterPro" id="IPR013105">
    <property type="entry name" value="TPR_2"/>
</dbReference>
<evidence type="ECO:0000313" key="5">
    <source>
        <dbReference type="EMBL" id="NJR78335.1"/>
    </source>
</evidence>
<reference evidence="5 6" key="1">
    <citation type="submission" date="2020-03" db="EMBL/GenBank/DDBJ databases">
        <authorList>
            <person name="Wang L."/>
            <person name="He N."/>
            <person name="Li Y."/>
            <person name="Fang Y."/>
            <person name="Zhang F."/>
        </authorList>
    </citation>
    <scope>NUCLEOTIDE SEQUENCE [LARGE SCALE GENOMIC DNA]</scope>
    <source>
        <strain evidence="5 6">36D10-4-7</strain>
    </source>
</reference>
<name>A0ABX1CQN7_9SPHN</name>
<keyword evidence="4" id="KW-0472">Membrane</keyword>
<feature type="repeat" description="TPR" evidence="3">
    <location>
        <begin position="152"/>
        <end position="185"/>
    </location>
</feature>
<evidence type="ECO:0000256" key="1">
    <source>
        <dbReference type="ARBA" id="ARBA00022737"/>
    </source>
</evidence>
<evidence type="ECO:0000256" key="4">
    <source>
        <dbReference type="SAM" id="Phobius"/>
    </source>
</evidence>
<keyword evidence="2 3" id="KW-0802">TPR repeat</keyword>
<accession>A0ABX1CQN7</accession>
<dbReference type="Pfam" id="PF07719">
    <property type="entry name" value="TPR_2"/>
    <property type="match status" value="1"/>
</dbReference>
<feature type="transmembrane region" description="Helical" evidence="4">
    <location>
        <begin position="25"/>
        <end position="43"/>
    </location>
</feature>
<gene>
    <name evidence="5" type="ORF">HBH26_06845</name>
</gene>
<evidence type="ECO:0000313" key="6">
    <source>
        <dbReference type="Proteomes" id="UP000732399"/>
    </source>
</evidence>
<dbReference type="PROSITE" id="PS50005">
    <property type="entry name" value="TPR"/>
    <property type="match status" value="1"/>
</dbReference>
<evidence type="ECO:0000256" key="2">
    <source>
        <dbReference type="ARBA" id="ARBA00022803"/>
    </source>
</evidence>
<dbReference type="InterPro" id="IPR011990">
    <property type="entry name" value="TPR-like_helical_dom_sf"/>
</dbReference>
<keyword evidence="4" id="KW-1133">Transmembrane helix</keyword>
<dbReference type="InterPro" id="IPR019734">
    <property type="entry name" value="TPR_rpt"/>
</dbReference>
<proteinExistence type="predicted"/>
<keyword evidence="1" id="KW-0677">Repeat</keyword>
<dbReference type="RefSeq" id="WP_168133833.1">
    <property type="nucleotide sequence ID" value="NZ_JAAVJH010000003.1"/>
</dbReference>
<keyword evidence="4" id="KW-0812">Transmembrane</keyword>